<dbReference type="EMBL" id="JALJOR010000013">
    <property type="protein sequence ID" value="KAK9806904.1"/>
    <property type="molecule type" value="Genomic_DNA"/>
</dbReference>
<protein>
    <recommendedName>
        <fullName evidence="3">Patatin</fullName>
        <ecNumber evidence="3">3.1.1.-</ecNumber>
    </recommendedName>
</protein>
<comment type="caution">
    <text evidence="2">Lacks conserved residue(s) required for the propagation of feature annotation.</text>
</comment>
<evidence type="ECO:0000313" key="6">
    <source>
        <dbReference type="EMBL" id="KAK9806904.1"/>
    </source>
</evidence>
<dbReference type="Pfam" id="PF01734">
    <property type="entry name" value="Patatin"/>
    <property type="match status" value="1"/>
</dbReference>
<comment type="caution">
    <text evidence="6">The sequence shown here is derived from an EMBL/GenBank/DDBJ whole genome shotgun (WGS) entry which is preliminary data.</text>
</comment>
<feature type="domain" description="PNPLA" evidence="5">
    <location>
        <begin position="117"/>
        <end position="290"/>
    </location>
</feature>
<comment type="domain">
    <text evidence="3">The nitrogen atoms of the two glycine residues in the GGXR motif define the oxyanion hole, and stabilize the oxyanion that forms during the nucleophilic attack by the catalytic serine during substrate cleavage.</text>
</comment>
<feature type="compositionally biased region" description="Basic and acidic residues" evidence="4">
    <location>
        <begin position="69"/>
        <end position="79"/>
    </location>
</feature>
<dbReference type="GO" id="GO:0005811">
    <property type="term" value="C:lipid droplet"/>
    <property type="evidence" value="ECO:0007669"/>
    <property type="project" value="TreeGrafter"/>
</dbReference>
<dbReference type="SUPFAM" id="SSF52151">
    <property type="entry name" value="FabD/lysophospholipase-like"/>
    <property type="match status" value="1"/>
</dbReference>
<dbReference type="GO" id="GO:0019433">
    <property type="term" value="P:triglyceride catabolic process"/>
    <property type="evidence" value="ECO:0007669"/>
    <property type="project" value="TreeGrafter"/>
</dbReference>
<feature type="short sequence motif" description="GXGXXG" evidence="2">
    <location>
        <begin position="121"/>
        <end position="126"/>
    </location>
</feature>
<sequence length="448" mass="47989">MPPVLAESKPLGSPLVKDTRLAHQAGGKAAAGYAVLGGKAAADYAVLGGRLAAKYAKQRGQTMSMDDADSQKADRSDLKSEDLVPVKLNHPALQLVRERAEQGSKPGQRTDAYKLGLVIEGGGMRGAVSGGALQALHDLGLKDAFDAVYGSSAGAINATYFLSDQRTGVDIYTEDIANQQFIDLGRLLNRNGDQGPVLNLKFLLDYVMEEVKPLDWEAVLRSPIPLKVVASSLDTLEPVMLDNFESKEDLRLCLKASANIPEIAGAPLVHRGQRLVDAAVFEAVPFRVAIADGCTHVITLCTRPPFKGGRLHKAFSDVITAAVKRAVLSPDYMKAAWQRELDMLAADGLSTDEMLLMSLDEGSEKLPFFAGTHVYPIFPGDAARYAPVCTDVETLKAGVAEGGKAVMRVFRPSEEQVQASERAVENPGSAAVALNEVKDHESDLRLSP</sequence>
<evidence type="ECO:0000259" key="5">
    <source>
        <dbReference type="PROSITE" id="PS51635"/>
    </source>
</evidence>
<dbReference type="GO" id="GO:0004806">
    <property type="term" value="F:triacylglycerol lipase activity"/>
    <property type="evidence" value="ECO:0007669"/>
    <property type="project" value="TreeGrafter"/>
</dbReference>
<evidence type="ECO:0000313" key="7">
    <source>
        <dbReference type="Proteomes" id="UP001489004"/>
    </source>
</evidence>
<dbReference type="Gene3D" id="3.40.1090.10">
    <property type="entry name" value="Cytosolic phospholipase A2 catalytic domain"/>
    <property type="match status" value="1"/>
</dbReference>
<feature type="compositionally biased region" description="Basic and acidic residues" evidence="4">
    <location>
        <begin position="436"/>
        <end position="448"/>
    </location>
</feature>
<keyword evidence="2 3" id="KW-0442">Lipid degradation</keyword>
<feature type="active site" description="Nucleophile" evidence="2">
    <location>
        <position position="152"/>
    </location>
</feature>
<feature type="short sequence motif" description="GXSXG" evidence="2">
    <location>
        <begin position="150"/>
        <end position="154"/>
    </location>
</feature>
<evidence type="ECO:0000256" key="1">
    <source>
        <dbReference type="ARBA" id="ARBA00023098"/>
    </source>
</evidence>
<comment type="function">
    <text evidence="3">Lipolytic acyl hydrolase (LAH).</text>
</comment>
<proteinExistence type="inferred from homology"/>
<dbReference type="AlphaFoldDB" id="A0AAW1PB09"/>
<dbReference type="InterPro" id="IPR016035">
    <property type="entry name" value="Acyl_Trfase/lysoPLipase"/>
</dbReference>
<evidence type="ECO:0000256" key="2">
    <source>
        <dbReference type="PROSITE-ProRule" id="PRU01161"/>
    </source>
</evidence>
<dbReference type="InterPro" id="IPR033562">
    <property type="entry name" value="PLPL"/>
</dbReference>
<keyword evidence="1 2" id="KW-0443">Lipid metabolism</keyword>
<dbReference type="PROSITE" id="PS51635">
    <property type="entry name" value="PNPLA"/>
    <property type="match status" value="1"/>
</dbReference>
<accession>A0AAW1PB09</accession>
<dbReference type="PANTHER" id="PTHR12406:SF7">
    <property type="entry name" value="PATATIN-LIKE PHOSPHOLIPASE DOMAIN-CONTAINING PROTEIN 4"/>
    <property type="match status" value="1"/>
</dbReference>
<evidence type="ECO:0000256" key="3">
    <source>
        <dbReference type="RuleBase" id="RU361262"/>
    </source>
</evidence>
<dbReference type="GO" id="GO:0005737">
    <property type="term" value="C:cytoplasm"/>
    <property type="evidence" value="ECO:0007669"/>
    <property type="project" value="TreeGrafter"/>
</dbReference>
<comment type="similarity">
    <text evidence="3">Belongs to the patatin family.</text>
</comment>
<gene>
    <name evidence="6" type="ORF">WJX72_006985</name>
</gene>
<organism evidence="6 7">
    <name type="scientific">[Myrmecia] bisecta</name>
    <dbReference type="NCBI Taxonomy" id="41462"/>
    <lineage>
        <taxon>Eukaryota</taxon>
        <taxon>Viridiplantae</taxon>
        <taxon>Chlorophyta</taxon>
        <taxon>core chlorophytes</taxon>
        <taxon>Trebouxiophyceae</taxon>
        <taxon>Trebouxiales</taxon>
        <taxon>Trebouxiaceae</taxon>
        <taxon>Myrmecia</taxon>
    </lineage>
</organism>
<feature type="region of interest" description="Disordered" evidence="4">
    <location>
        <begin position="419"/>
        <end position="448"/>
    </location>
</feature>
<dbReference type="GO" id="GO:0016020">
    <property type="term" value="C:membrane"/>
    <property type="evidence" value="ECO:0007669"/>
    <property type="project" value="TreeGrafter"/>
</dbReference>
<dbReference type="InterPro" id="IPR002641">
    <property type="entry name" value="PNPLA_dom"/>
</dbReference>
<name>A0AAW1PB09_9CHLO</name>
<dbReference type="Proteomes" id="UP001489004">
    <property type="component" value="Unassembled WGS sequence"/>
</dbReference>
<dbReference type="PANTHER" id="PTHR12406">
    <property type="entry name" value="CALCIUM-INDEPENDENT PHOSPHOLIPASE A2 IPLA2 -RELATED"/>
    <property type="match status" value="1"/>
</dbReference>
<feature type="region of interest" description="Disordered" evidence="4">
    <location>
        <begin position="58"/>
        <end position="79"/>
    </location>
</feature>
<feature type="active site" description="Proton acceptor" evidence="2">
    <location>
        <position position="277"/>
    </location>
</feature>
<keyword evidence="7" id="KW-1185">Reference proteome</keyword>
<dbReference type="GO" id="GO:0055088">
    <property type="term" value="P:lipid homeostasis"/>
    <property type="evidence" value="ECO:0007669"/>
    <property type="project" value="TreeGrafter"/>
</dbReference>
<dbReference type="EC" id="3.1.1.-" evidence="3"/>
<evidence type="ECO:0000256" key="4">
    <source>
        <dbReference type="SAM" id="MobiDB-lite"/>
    </source>
</evidence>
<reference evidence="6 7" key="1">
    <citation type="journal article" date="2024" name="Nat. Commun.">
        <title>Phylogenomics reveals the evolutionary origins of lichenization in chlorophyte algae.</title>
        <authorList>
            <person name="Puginier C."/>
            <person name="Libourel C."/>
            <person name="Otte J."/>
            <person name="Skaloud P."/>
            <person name="Haon M."/>
            <person name="Grisel S."/>
            <person name="Petersen M."/>
            <person name="Berrin J.G."/>
            <person name="Delaux P.M."/>
            <person name="Dal Grande F."/>
            <person name="Keller J."/>
        </authorList>
    </citation>
    <scope>NUCLEOTIDE SEQUENCE [LARGE SCALE GENOMIC DNA]</scope>
    <source>
        <strain evidence="6 7">SAG 2043</strain>
    </source>
</reference>
<keyword evidence="2 3" id="KW-0378">Hydrolase</keyword>